<reference evidence="7" key="2">
    <citation type="submission" date="2025-08" db="UniProtKB">
        <authorList>
            <consortium name="Ensembl"/>
        </authorList>
    </citation>
    <scope>IDENTIFICATION</scope>
</reference>
<feature type="region of interest" description="Disordered" evidence="6">
    <location>
        <begin position="2175"/>
        <end position="2197"/>
    </location>
</feature>
<sequence>MCTSLQGFENLNYKTQAELASVLRFVLDNEDSLSLNDNLENFLKRKVKFALSSVSSLSSISDEDSPVFTRKRKPEVQFVDLQTVASSSVSSPIQDILKTPQFQLRKLRKQLAEERNMRDELELELANSNKIITERETQLSLLQQRVQRLMRQSNEQSQESNELEDLRIKNESLLKRLQDILKQCQDLKTNKGQMERKIDQLTEENGNLSFQMRDVLDRLTKAQAAVDKLSDEQEISVKEWESRRVSLESELNQAIANKEDLSEQILILQGKISLLEDQLSKAQSQHREEGEVMGDVLKMESLRQEVADLAVKVSQLEDVIARLEEEKSQTQMELNTERIKFENEKSHLDGVISGLQQTLSDLKCEKETLERTSRERQEQLTNQIETLNMEIAKLSDIVHQRELEVKEMEKQEQAARETIDGLNKQVDDLGDALRLKEEEAVSNAQQWNLERQESSRRENSLQEASVTAARERDAALAEYHHFQKAKEEEIEQLGQQILTLEDHQRTHQSLISELREEKQVLEVKVAALEAAVTELRSKCQSLEFENEAERSSHIQTVESLTTRLQDTERTLHDYKGKLAHQSSIAEENNKLHHQLAALEETVVNLRAELEAERKRFEETRVTDLQRISQMGEEVQDLASKNQRMSAELELVQKELLKEKQGKLTAESSLENLREEGIVVTTKLTTERDQAYFVIKEKEQAIQKLNSEVGALEGKLALTEETKIQELAAKKEEIERLISKTEQSLLELETVKKAKENADVHLQSTIEEHQNQLSTLSQELNDVRATLKQKESKLEALQAELLLKQEELKTQQECILHLQKESLVLGELKKRLADEVQGTLIYKQEAEDKEKEVVHLKALLTAKENEIKSFLQSIQTGEERSSAIQALLEKREEEIKSLQSRVLELEQACAEQKQHISALEKELAEAQRLVVEKTSAFEAQTSQLLDQHQDRVVSLEQCLESSESICSEQKRQVDKLSKELEEVRSLFEIRETALKEERTSLQLEIEKQKRELDVLKLEEQQERDCLKNQVVATVEELQKLQAESLVASSLISEKDNELEDLKKELQDVNGKLQVLQYRDDERTKLTDAKEIQSKELENTIEQLRGDVLAASSLASEKQGTMESLEKELNSLKQDIEKQRERELLSCQAVAAEESKCRQLEATISQLRSEVNAASSLVSERELELTSLQEEIKKLKEQEDLRSQEAAKVKAQQKELQGTIERLQTEVQVATSCAAEKEQLARTLQNKIDALQQEMGEKDILRCRAVSEEESCRRVLEDKVTQLEAQVLKASSLASERELKLNALLSEIKEKDNLRSQAISTEEAQQNALEEKIEKLQSELLAATSLASEGQSAVAQLQAELKALKDTHVQLIEKDELRSKASACEEHEREQLRENIDKLQAEVLAASALAAEREQRADTFQKKLDALQQENEERDFLRCRAIAAEEAQRKELEETIVNLKNEMLSASSPSFQLENEKLVTEKEALRKELSKAEAELSDVRLELTKAQTLIAELLPAKRKCQQQQAELCLAQAKHQEELEQRERAVAALEDDLQQVKEELSTLRPLREMTSEQDRAIQKLQEENAAHKGQVCKLQQINSQLTSENLEICSESSLGARRFDAELAVERESHSFALEKVRTEYQKQIAALKEDVLEGKKRQDVLTEKYESIKKKVLSDRQKFQDERQKLVIQVEDMQKFLDSETSKVDELMDRLATAKSEQNNVKEQNEELQKQTSELQEQLTHKDGALEHYKAQVEKAKTHYGAKKQQLQEATEQIQALEKKLEGSQQENNTLKAEQKQLVTELQQAQLSIKKLSSKVSSLQAQVDLADRQLREQKFQAGSNTTKNHVSECSDVPEKTQETSKDSLDLSLDDSLNSTRKPSTSTDKTTPPVRSSERLAAKRRLLSGESLETLYFTPMMVRAESKLESSIASLGELTLDSAKKSRSARRRTTQIINITLTKKTPGAPEPESVNSSFYSLQSAQSHPNLFTQTQKSRPVSMASLSSRLNASQEFLDNEISASESLFNLPGYRPGAASTVTARRSTNAFVAGAQNEPEHTEDWMRIAELQTRNKSCLPHLKSSYPLENRPSINIPSFCISDDDVKLGDPDETIRRASMLPGQLNETLASHRMSMLPGQIPAHRMTMLPGQISEGLSSHRASMLPQPSTQYSWRATGDVSQQLKRCSNVPQEGGDTPESKKMMTACFPRPMTPKDKNDRRFTVQNAQNRPPSCQDGRRESVMFSVANTPKKKGGSLLQRSMSKIRNSTRKSPGFASKTPRRSPRISSSKSPKNAASIKKMSRKPMKNMKI</sequence>
<feature type="coiled-coil region" evidence="5">
    <location>
        <begin position="1309"/>
        <end position="1583"/>
    </location>
</feature>
<comment type="subcellular location">
    <subcellularLocation>
        <location evidence="1">Cytoplasm</location>
    </subcellularLocation>
</comment>
<feature type="region of interest" description="Disordered" evidence="6">
    <location>
        <begin position="2237"/>
        <end position="2302"/>
    </location>
</feature>
<evidence type="ECO:0000256" key="6">
    <source>
        <dbReference type="SAM" id="MobiDB-lite"/>
    </source>
</evidence>
<dbReference type="FunCoup" id="W5MMF8">
    <property type="interactions" value="1116"/>
</dbReference>
<dbReference type="GO" id="GO:0005737">
    <property type="term" value="C:cytoplasm"/>
    <property type="evidence" value="ECO:0007669"/>
    <property type="project" value="UniProtKB-SubCell"/>
</dbReference>
<feature type="compositionally biased region" description="Basic and acidic residues" evidence="6">
    <location>
        <begin position="1843"/>
        <end position="1862"/>
    </location>
</feature>
<dbReference type="GO" id="GO:0008017">
    <property type="term" value="F:microtubule binding"/>
    <property type="evidence" value="ECO:0000318"/>
    <property type="project" value="GO_Central"/>
</dbReference>
<accession>W5MMF8</accession>
<dbReference type="eggNOG" id="ENOG502QTDA">
    <property type="taxonomic scope" value="Eukaryota"/>
</dbReference>
<dbReference type="KEGG" id="loc:102691667"/>
<feature type="compositionally biased region" description="Basic and acidic residues" evidence="6">
    <location>
        <begin position="450"/>
        <end position="460"/>
    </location>
</feature>
<dbReference type="GO" id="GO:0000922">
    <property type="term" value="C:spindle pole"/>
    <property type="evidence" value="ECO:0000318"/>
    <property type="project" value="GO_Central"/>
</dbReference>
<evidence type="ECO:0000313" key="8">
    <source>
        <dbReference type="Proteomes" id="UP000018468"/>
    </source>
</evidence>
<organism evidence="7 8">
    <name type="scientific">Lepisosteus oculatus</name>
    <name type="common">Spotted gar</name>
    <dbReference type="NCBI Taxonomy" id="7918"/>
    <lineage>
        <taxon>Eukaryota</taxon>
        <taxon>Metazoa</taxon>
        <taxon>Chordata</taxon>
        <taxon>Craniata</taxon>
        <taxon>Vertebrata</taxon>
        <taxon>Euteleostomi</taxon>
        <taxon>Actinopterygii</taxon>
        <taxon>Neopterygii</taxon>
        <taxon>Holostei</taxon>
        <taxon>Semionotiformes</taxon>
        <taxon>Lepisosteidae</taxon>
        <taxon>Lepisosteus</taxon>
    </lineage>
</organism>
<dbReference type="GO" id="GO:0005813">
    <property type="term" value="C:centrosome"/>
    <property type="evidence" value="ECO:0000318"/>
    <property type="project" value="GO_Central"/>
</dbReference>
<evidence type="ECO:0000256" key="5">
    <source>
        <dbReference type="SAM" id="Coils"/>
    </source>
</evidence>
<feature type="region of interest" description="Disordered" evidence="6">
    <location>
        <begin position="1833"/>
        <end position="1894"/>
    </location>
</feature>
<dbReference type="OMA" id="EAFRQCQ"/>
<feature type="coiled-coil region" evidence="5">
    <location>
        <begin position="483"/>
        <end position="654"/>
    </location>
</feature>
<feature type="region of interest" description="Disordered" evidence="6">
    <location>
        <begin position="444"/>
        <end position="469"/>
    </location>
</feature>
<keyword evidence="2" id="KW-0963">Cytoplasm</keyword>
<dbReference type="Proteomes" id="UP000018468">
    <property type="component" value="Linkage group LG3"/>
</dbReference>
<evidence type="ECO:0000256" key="3">
    <source>
        <dbReference type="ARBA" id="ARBA00022553"/>
    </source>
</evidence>
<feature type="compositionally biased region" description="Basic residues" evidence="6">
    <location>
        <begin position="2291"/>
        <end position="2302"/>
    </location>
</feature>
<dbReference type="EMBL" id="AHAT01003023">
    <property type="status" value="NOT_ANNOTATED_CDS"/>
    <property type="molecule type" value="Genomic_DNA"/>
</dbReference>
<keyword evidence="8" id="KW-1185">Reference proteome</keyword>
<dbReference type="InterPro" id="IPR051841">
    <property type="entry name" value="MT-Golgi_org_protein"/>
</dbReference>
<protein>
    <submittedName>
        <fullName evidence="7">Nuclear mitotic apparatus protein 1</fullName>
    </submittedName>
</protein>
<reference evidence="8" key="1">
    <citation type="submission" date="2011-12" db="EMBL/GenBank/DDBJ databases">
        <title>The Draft Genome of Lepisosteus oculatus.</title>
        <authorList>
            <consortium name="The Broad Institute Genome Assembly &amp; Analysis Group"/>
            <consortium name="Computational R&amp;D Group"/>
            <consortium name="and Sequencing Platform"/>
            <person name="Di Palma F."/>
            <person name="Alfoldi J."/>
            <person name="Johnson J."/>
            <person name="Berlin A."/>
            <person name="Gnerre S."/>
            <person name="Jaffe D."/>
            <person name="MacCallum I."/>
            <person name="Young S."/>
            <person name="Walker B.J."/>
            <person name="Lander E.S."/>
            <person name="Lindblad-Toh K."/>
        </authorList>
    </citation>
    <scope>NUCLEOTIDE SEQUENCE [LARGE SCALE GENOMIC DNA]</scope>
</reference>
<feature type="compositionally biased region" description="Low complexity" evidence="6">
    <location>
        <begin position="1863"/>
        <end position="1886"/>
    </location>
</feature>
<evidence type="ECO:0000313" key="7">
    <source>
        <dbReference type="Ensembl" id="ENSLOCP00000009567.1"/>
    </source>
</evidence>
<dbReference type="Gene3D" id="1.10.287.1490">
    <property type="match status" value="1"/>
</dbReference>
<dbReference type="SUPFAM" id="SSF57997">
    <property type="entry name" value="Tropomyosin"/>
    <property type="match status" value="1"/>
</dbReference>
<dbReference type="Ensembl" id="ENSLOCT00000009578.1">
    <property type="protein sequence ID" value="ENSLOCP00000009567.1"/>
    <property type="gene ID" value="ENSLOCG00000007865.1"/>
</dbReference>
<feature type="coiled-coil region" evidence="5">
    <location>
        <begin position="694"/>
        <end position="813"/>
    </location>
</feature>
<feature type="coiled-coil region" evidence="5">
    <location>
        <begin position="104"/>
        <end position="439"/>
    </location>
</feature>
<keyword evidence="4 5" id="KW-0175">Coiled coil</keyword>
<dbReference type="Bgee" id="ENSLOCG00000007865">
    <property type="expression patterns" value="Expressed in ovary and 10 other cell types or tissues"/>
</dbReference>
<dbReference type="OrthoDB" id="2436455at2759"/>
<dbReference type="STRING" id="7918.ENSLOCP00000009567"/>
<proteinExistence type="predicted"/>
<reference evidence="7" key="3">
    <citation type="submission" date="2025-09" db="UniProtKB">
        <authorList>
            <consortium name="Ensembl"/>
        </authorList>
    </citation>
    <scope>IDENTIFICATION</scope>
</reference>
<dbReference type="InParanoid" id="W5MMF8"/>
<dbReference type="EMBL" id="AHAT01003022">
    <property type="status" value="NOT_ANNOTATED_CDS"/>
    <property type="molecule type" value="Genomic_DNA"/>
</dbReference>
<evidence type="ECO:0000256" key="2">
    <source>
        <dbReference type="ARBA" id="ARBA00022490"/>
    </source>
</evidence>
<evidence type="ECO:0000256" key="4">
    <source>
        <dbReference type="ARBA" id="ARBA00023054"/>
    </source>
</evidence>
<dbReference type="PANTHER" id="PTHR18902">
    <property type="entry name" value="NUCLEAR MITOTIC APPARATUS PROTEIN 1-RELATED"/>
    <property type="match status" value="1"/>
</dbReference>
<feature type="region of interest" description="Disordered" evidence="6">
    <location>
        <begin position="1712"/>
        <end position="1737"/>
    </location>
</feature>
<keyword evidence="3" id="KW-0597">Phosphoprotein</keyword>
<dbReference type="GO" id="GO:0000132">
    <property type="term" value="P:establishment of mitotic spindle orientation"/>
    <property type="evidence" value="ECO:0000318"/>
    <property type="project" value="GO_Central"/>
</dbReference>
<dbReference type="GeneTree" id="ENSGT00950000183078"/>
<dbReference type="GO" id="GO:0005876">
    <property type="term" value="C:spindle microtubule"/>
    <property type="evidence" value="ECO:0000318"/>
    <property type="project" value="GO_Central"/>
</dbReference>
<feature type="coiled-coil region" evidence="5">
    <location>
        <begin position="845"/>
        <end position="1284"/>
    </location>
</feature>
<evidence type="ECO:0000256" key="1">
    <source>
        <dbReference type="ARBA" id="ARBA00004496"/>
    </source>
</evidence>
<name>W5MMF8_LEPOC</name>
<dbReference type="PANTHER" id="PTHR18902:SF24">
    <property type="entry name" value="NUCLEAR MITOTIC APPARATUS PROTEIN 1"/>
    <property type="match status" value="1"/>
</dbReference>